<comment type="catalytic activity">
    <reaction evidence="1">
        <text>a myo-inositol phosphate + H2O = myo-inositol + phosphate</text>
        <dbReference type="Rhea" id="RHEA:24056"/>
        <dbReference type="ChEBI" id="CHEBI:15377"/>
        <dbReference type="ChEBI" id="CHEBI:17268"/>
        <dbReference type="ChEBI" id="CHEBI:43474"/>
        <dbReference type="ChEBI" id="CHEBI:84139"/>
        <dbReference type="EC" id="3.1.3.25"/>
    </reaction>
</comment>
<reference evidence="16 17" key="1">
    <citation type="submission" date="2024-02" db="EMBL/GenBank/DDBJ databases">
        <title>Chromosome-scale genome assembly of the rough periwinkle Littorina saxatilis.</title>
        <authorList>
            <person name="De Jode A."/>
            <person name="Faria R."/>
            <person name="Formenti G."/>
            <person name="Sims Y."/>
            <person name="Smith T.P."/>
            <person name="Tracey A."/>
            <person name="Wood J.M.D."/>
            <person name="Zagrodzka Z.B."/>
            <person name="Johannesson K."/>
            <person name="Butlin R.K."/>
            <person name="Leder E.H."/>
        </authorList>
    </citation>
    <scope>NUCLEOTIDE SEQUENCE [LARGE SCALE GENOMIC DNA]</scope>
    <source>
        <strain evidence="16">Snail1</strain>
        <tissue evidence="16">Muscle</tissue>
    </source>
</reference>
<dbReference type="CDD" id="cd01640">
    <property type="entry name" value="IPPase"/>
    <property type="match status" value="1"/>
</dbReference>
<evidence type="ECO:0000256" key="6">
    <source>
        <dbReference type="ARBA" id="ARBA00013106"/>
    </source>
</evidence>
<dbReference type="GO" id="GO:0005794">
    <property type="term" value="C:Golgi apparatus"/>
    <property type="evidence" value="ECO:0007669"/>
    <property type="project" value="UniProtKB-ARBA"/>
</dbReference>
<evidence type="ECO:0000256" key="14">
    <source>
        <dbReference type="PIRSR" id="PIRSR600760-2"/>
    </source>
</evidence>
<dbReference type="PANTHER" id="PTHR43028">
    <property type="entry name" value="3'(2'),5'-BISPHOSPHATE NUCLEOTIDASE 1"/>
    <property type="match status" value="1"/>
</dbReference>
<evidence type="ECO:0000256" key="7">
    <source>
        <dbReference type="ARBA" id="ARBA00022692"/>
    </source>
</evidence>
<evidence type="ECO:0000256" key="11">
    <source>
        <dbReference type="ARBA" id="ARBA00022989"/>
    </source>
</evidence>
<dbReference type="Gene3D" id="3.30.540.10">
    <property type="entry name" value="Fructose-1,6-Bisphosphatase, subunit A, domain 1"/>
    <property type="match status" value="1"/>
</dbReference>
<evidence type="ECO:0000256" key="12">
    <source>
        <dbReference type="ARBA" id="ARBA00023136"/>
    </source>
</evidence>
<dbReference type="GO" id="GO:0046872">
    <property type="term" value="F:metal ion binding"/>
    <property type="evidence" value="ECO:0007669"/>
    <property type="project" value="UniProtKB-KW"/>
</dbReference>
<comment type="pathway">
    <text evidence="4">Polyol metabolism; myo-inositol biosynthesis; myo-inositol from D-glucose 6-phosphate: step 2/2.</text>
</comment>
<dbReference type="Proteomes" id="UP001374579">
    <property type="component" value="Unassembled WGS sequence"/>
</dbReference>
<keyword evidence="7 15" id="KW-0812">Transmembrane</keyword>
<dbReference type="PANTHER" id="PTHR43028:SF4">
    <property type="entry name" value="INOSITOL MONOPHOSPHATASE 3"/>
    <property type="match status" value="1"/>
</dbReference>
<gene>
    <name evidence="16" type="ORF">V1264_023742</name>
</gene>
<dbReference type="InterPro" id="IPR050725">
    <property type="entry name" value="CysQ/Inositol_MonoPase"/>
</dbReference>
<evidence type="ECO:0000256" key="13">
    <source>
        <dbReference type="ARBA" id="ARBA00042119"/>
    </source>
</evidence>
<evidence type="ECO:0000256" key="15">
    <source>
        <dbReference type="SAM" id="Phobius"/>
    </source>
</evidence>
<dbReference type="FunFam" id="3.40.190.80:FF:000007">
    <property type="entry name" value="Blast:Putative inositol monophosphatase 3"/>
    <property type="match status" value="1"/>
</dbReference>
<dbReference type="GO" id="GO:0052834">
    <property type="term" value="F:inositol monophosphate phosphatase activity"/>
    <property type="evidence" value="ECO:0007669"/>
    <property type="project" value="UniProtKB-EC"/>
</dbReference>
<evidence type="ECO:0000313" key="16">
    <source>
        <dbReference type="EMBL" id="KAK7100875.1"/>
    </source>
</evidence>
<keyword evidence="10 14" id="KW-0460">Magnesium</keyword>
<feature type="binding site" evidence="14">
    <location>
        <position position="115"/>
    </location>
    <ligand>
        <name>Mg(2+)</name>
        <dbReference type="ChEBI" id="CHEBI:18420"/>
        <label>1</label>
        <note>catalytic</note>
    </ligand>
</feature>
<comment type="caution">
    <text evidence="16">The sequence shown here is derived from an EMBL/GenBank/DDBJ whole genome shotgun (WGS) entry which is preliminary data.</text>
</comment>
<evidence type="ECO:0000313" key="17">
    <source>
        <dbReference type="Proteomes" id="UP001374579"/>
    </source>
</evidence>
<name>A0AAN9B7R1_9CAEN</name>
<evidence type="ECO:0000256" key="8">
    <source>
        <dbReference type="ARBA" id="ARBA00022723"/>
    </source>
</evidence>
<evidence type="ECO:0000256" key="4">
    <source>
        <dbReference type="ARBA" id="ARBA00005152"/>
    </source>
</evidence>
<dbReference type="AlphaFoldDB" id="A0AAN9B7R1"/>
<feature type="binding site" evidence="14">
    <location>
        <position position="157"/>
    </location>
    <ligand>
        <name>Mg(2+)</name>
        <dbReference type="ChEBI" id="CHEBI:18420"/>
        <label>1</label>
        <note>catalytic</note>
    </ligand>
</feature>
<proteinExistence type="inferred from homology"/>
<evidence type="ECO:0000256" key="2">
    <source>
        <dbReference type="ARBA" id="ARBA00001946"/>
    </source>
</evidence>
<dbReference type="EC" id="3.1.3.25" evidence="6"/>
<protein>
    <recommendedName>
        <fullName evidence="6">inositol-phosphate phosphatase</fullName>
        <ecNumber evidence="6">3.1.3.25</ecNumber>
    </recommendedName>
    <alternativeName>
        <fullName evidence="13">Myo-inositol monophosphatase A3</fullName>
    </alternativeName>
</protein>
<dbReference type="GO" id="GO:0016020">
    <property type="term" value="C:membrane"/>
    <property type="evidence" value="ECO:0007669"/>
    <property type="project" value="UniProtKB-SubCell"/>
</dbReference>
<evidence type="ECO:0000256" key="10">
    <source>
        <dbReference type="ARBA" id="ARBA00022842"/>
    </source>
</evidence>
<keyword evidence="11 15" id="KW-1133">Transmembrane helix</keyword>
<dbReference type="SUPFAM" id="SSF56655">
    <property type="entry name" value="Carbohydrate phosphatase"/>
    <property type="match status" value="1"/>
</dbReference>
<evidence type="ECO:0000256" key="5">
    <source>
        <dbReference type="ARBA" id="ARBA00009759"/>
    </source>
</evidence>
<keyword evidence="9" id="KW-0378">Hydrolase</keyword>
<dbReference type="FunFam" id="3.30.540.10:FF:000012">
    <property type="entry name" value="Blast:Putative inositol monophosphatase 3"/>
    <property type="match status" value="1"/>
</dbReference>
<dbReference type="EMBL" id="JBAMIC010000011">
    <property type="protein sequence ID" value="KAK7100875.1"/>
    <property type="molecule type" value="Genomic_DNA"/>
</dbReference>
<keyword evidence="17" id="KW-1185">Reference proteome</keyword>
<feature type="transmembrane region" description="Helical" evidence="15">
    <location>
        <begin position="12"/>
        <end position="32"/>
    </location>
</feature>
<keyword evidence="8 14" id="KW-0479">Metal-binding</keyword>
<feature type="binding site" evidence="14">
    <location>
        <position position="281"/>
    </location>
    <ligand>
        <name>Mg(2+)</name>
        <dbReference type="ChEBI" id="CHEBI:18420"/>
        <label>1</label>
        <note>catalytic</note>
    </ligand>
</feature>
<dbReference type="InterPro" id="IPR000760">
    <property type="entry name" value="Inositol_monophosphatase-like"/>
</dbReference>
<keyword evidence="12 15" id="KW-0472">Membrane</keyword>
<comment type="similarity">
    <text evidence="5">Belongs to the inositol monophosphatase superfamily.</text>
</comment>
<dbReference type="GO" id="GO:0008254">
    <property type="term" value="F:3'-nucleotidase activity"/>
    <property type="evidence" value="ECO:0007669"/>
    <property type="project" value="TreeGrafter"/>
</dbReference>
<organism evidence="16 17">
    <name type="scientific">Littorina saxatilis</name>
    <dbReference type="NCBI Taxonomy" id="31220"/>
    <lineage>
        <taxon>Eukaryota</taxon>
        <taxon>Metazoa</taxon>
        <taxon>Spiralia</taxon>
        <taxon>Lophotrochozoa</taxon>
        <taxon>Mollusca</taxon>
        <taxon>Gastropoda</taxon>
        <taxon>Caenogastropoda</taxon>
        <taxon>Littorinimorpha</taxon>
        <taxon>Littorinoidea</taxon>
        <taxon>Littorinidae</taxon>
        <taxon>Littorina</taxon>
    </lineage>
</organism>
<accession>A0AAN9B7R1</accession>
<comment type="cofactor">
    <cofactor evidence="2 14">
        <name>Mg(2+)</name>
        <dbReference type="ChEBI" id="CHEBI:18420"/>
    </cofactor>
</comment>
<dbReference type="Pfam" id="PF00459">
    <property type="entry name" value="Inositol_P"/>
    <property type="match status" value="1"/>
</dbReference>
<sequence>MSASMAPANVRLNPVGLLVAAVIAICIFFYMFGVPGFPGNDRISMRELLSVSVDLAERGGKRVTEIAQAQLLEAKEKGKTKEGAKEMLTQGDLESHRAIVNGFLKTYPGITLISEEHENKPVDFNQIPDPNKQLEEVLRAVSSDQQIPLSNIAVWVDPLDATQEYTEGLYKFVTTMVCVVVNGEPTIGVIHKPFEKETVWAWVDKGHSPNLKKSSDVKPNENKRKIIVSRSHAGPVEAVAKKSFGPDTEVVPAGGAGYKTLEVIKGNVEAYVHVTLIKKWDICAGHAILKAVEGKMTTLEGNYITYYPKDNPKVDAGLLATIYNHYDYLKKLAPEMDTLKGKHKR</sequence>
<dbReference type="Gene3D" id="3.40.190.80">
    <property type="match status" value="1"/>
</dbReference>
<comment type="subcellular location">
    <subcellularLocation>
        <location evidence="3">Membrane</location>
        <topology evidence="3">Single-pass membrane protein</topology>
    </subcellularLocation>
</comment>
<feature type="binding site" evidence="14">
    <location>
        <position position="159"/>
    </location>
    <ligand>
        <name>Mg(2+)</name>
        <dbReference type="ChEBI" id="CHEBI:18420"/>
        <label>1</label>
        <note>catalytic</note>
    </ligand>
</feature>
<evidence type="ECO:0000256" key="1">
    <source>
        <dbReference type="ARBA" id="ARBA00001033"/>
    </source>
</evidence>
<evidence type="ECO:0000256" key="3">
    <source>
        <dbReference type="ARBA" id="ARBA00004167"/>
    </source>
</evidence>
<evidence type="ECO:0000256" key="9">
    <source>
        <dbReference type="ARBA" id="ARBA00022801"/>
    </source>
</evidence>
<feature type="binding site" evidence="14">
    <location>
        <position position="160"/>
    </location>
    <ligand>
        <name>Mg(2+)</name>
        <dbReference type="ChEBI" id="CHEBI:18420"/>
        <label>1</label>
        <note>catalytic</note>
    </ligand>
</feature>